<dbReference type="GO" id="GO:0005886">
    <property type="term" value="C:plasma membrane"/>
    <property type="evidence" value="ECO:0007669"/>
    <property type="project" value="TreeGrafter"/>
</dbReference>
<dbReference type="GeneID" id="24107209"/>
<accession>R9NZQ3</accession>
<keyword evidence="3" id="KW-1185">Reference proteome</keyword>
<dbReference type="eggNOG" id="ENOG502R3B6">
    <property type="taxonomic scope" value="Eukaryota"/>
</dbReference>
<dbReference type="GO" id="GO:0006644">
    <property type="term" value="P:phospholipid metabolic process"/>
    <property type="evidence" value="ECO:0007669"/>
    <property type="project" value="TreeGrafter"/>
</dbReference>
<dbReference type="AlphaFoldDB" id="R9NZQ3"/>
<feature type="domain" description="GP-PDE" evidence="1">
    <location>
        <begin position="107"/>
        <end position="201"/>
    </location>
</feature>
<dbReference type="GO" id="GO:0008889">
    <property type="term" value="F:glycerophosphodiester phosphodiesterase activity"/>
    <property type="evidence" value="ECO:0007669"/>
    <property type="project" value="TreeGrafter"/>
</dbReference>
<dbReference type="Proteomes" id="UP000014071">
    <property type="component" value="Unassembled WGS sequence"/>
</dbReference>
<dbReference type="GO" id="GO:0006580">
    <property type="term" value="P:ethanolamine metabolic process"/>
    <property type="evidence" value="ECO:0007669"/>
    <property type="project" value="TreeGrafter"/>
</dbReference>
<dbReference type="InterPro" id="IPR017946">
    <property type="entry name" value="PLC-like_Pdiesterase_TIM-brl"/>
</dbReference>
<evidence type="ECO:0000313" key="3">
    <source>
        <dbReference type="Proteomes" id="UP000014071"/>
    </source>
</evidence>
<dbReference type="GO" id="GO:0070291">
    <property type="term" value="P:N-acylethanolamine metabolic process"/>
    <property type="evidence" value="ECO:0007669"/>
    <property type="project" value="TreeGrafter"/>
</dbReference>
<dbReference type="Gene3D" id="3.20.20.190">
    <property type="entry name" value="Phosphatidylinositol (PI) phosphodiesterase"/>
    <property type="match status" value="1"/>
</dbReference>
<name>R9NZQ3_PSEHS</name>
<dbReference type="STRING" id="1305764.R9NZQ3"/>
<dbReference type="HOGENOM" id="CLU_698616_0_0_1"/>
<reference evidence="3" key="1">
    <citation type="journal article" date="2013" name="Genome Announc.">
        <title>Draft genome sequence of the basidiomycetous yeast-like fungus Pseudozyma hubeiensis SY62, which produces an abundant amount of the biosurfactant mannosylerythritol lipids.</title>
        <authorList>
            <person name="Konishi M."/>
            <person name="Hatada Y."/>
            <person name="Horiuchi J."/>
        </authorList>
    </citation>
    <scope>NUCLEOTIDE SEQUENCE [LARGE SCALE GENOMIC DNA]</scope>
    <source>
        <strain evidence="3">SY62</strain>
    </source>
</reference>
<evidence type="ECO:0000259" key="1">
    <source>
        <dbReference type="Pfam" id="PF03009"/>
    </source>
</evidence>
<dbReference type="SUPFAM" id="SSF51695">
    <property type="entry name" value="PLC-like phosphodiesterases"/>
    <property type="match status" value="1"/>
</dbReference>
<dbReference type="Pfam" id="PF03009">
    <property type="entry name" value="GDPD"/>
    <property type="match status" value="1"/>
</dbReference>
<dbReference type="EMBL" id="DF238783">
    <property type="protein sequence ID" value="GAC94343.1"/>
    <property type="molecule type" value="Genomic_DNA"/>
</dbReference>
<dbReference type="RefSeq" id="XP_012187930.1">
    <property type="nucleotide sequence ID" value="XM_012332540.1"/>
</dbReference>
<organism evidence="2 3">
    <name type="scientific">Pseudozyma hubeiensis (strain SY62)</name>
    <name type="common">Yeast</name>
    <dbReference type="NCBI Taxonomy" id="1305764"/>
    <lineage>
        <taxon>Eukaryota</taxon>
        <taxon>Fungi</taxon>
        <taxon>Dikarya</taxon>
        <taxon>Basidiomycota</taxon>
        <taxon>Ustilaginomycotina</taxon>
        <taxon>Ustilaginomycetes</taxon>
        <taxon>Ustilaginales</taxon>
        <taxon>Ustilaginaceae</taxon>
        <taxon>Pseudozyma</taxon>
    </lineage>
</organism>
<dbReference type="InterPro" id="IPR030395">
    <property type="entry name" value="GP_PDE_dom"/>
</dbReference>
<dbReference type="PANTHER" id="PTHR46320">
    <property type="entry name" value="GLYCEROPHOSPHODIESTER PHOSPHODIESTERASE 1"/>
    <property type="match status" value="1"/>
</dbReference>
<gene>
    <name evidence="2" type="ORF">PHSY_001914</name>
</gene>
<evidence type="ECO:0000313" key="2">
    <source>
        <dbReference type="EMBL" id="GAC94343.1"/>
    </source>
</evidence>
<dbReference type="PANTHER" id="PTHR46320:SF1">
    <property type="entry name" value="GLYCEROPHOSPHODIESTER PHOSPHODIESTERASE 1"/>
    <property type="match status" value="1"/>
</dbReference>
<proteinExistence type="predicted"/>
<protein>
    <submittedName>
        <fullName evidence="2">Glycerophosphodiester phosphodiesterase</fullName>
    </submittedName>
</protein>
<dbReference type="OrthoDB" id="1058301at2759"/>
<sequence>MLVPKPIQSIGEASTPGSVVLLHLAVSLPPRSLSTTDFELQSRMPDVEQLLLDLHVLVLTPSKLVMVFPNPTMNVGYMARSALRMEYACCSAIALVGTAFAWQPIAHRGVFHDVDDSQANAENSIGALYRAGDLGLPGVELDLRLSSDGVVMVTHDVLTNRATTVDNYGGKLNSVDVALGRQPAVAGININSRTGSQWNDTPLKIYGRNAQLVTDGSQKMQTLDEMLSYYSNYISGNGGATFMLVLDIQSPEIFEKAADSVRKAGLETSVYLKFFATSAIDSSQYTYKGAETCAAYAHYSGLTGLRIIPQINNGEIVNKGGEAYINVFHTQLSIQDYLACWRDAERYRVSADFTHVAASVAPGDHVATAGAMSALQWAKQNGRGTISILPNPDACSVNRGSSTYWSFQSNNVAAKQFDNNARNVKQDFINSMNKYIDYVVVDTMGNVGSHTYYTDYDDFVSHLC</sequence>